<dbReference type="EMBL" id="LTBA01000003">
    <property type="protein sequence ID" value="KYH35441.1"/>
    <property type="molecule type" value="Genomic_DNA"/>
</dbReference>
<proteinExistence type="predicted"/>
<evidence type="ECO:0000313" key="1">
    <source>
        <dbReference type="EMBL" id="KYH35441.1"/>
    </source>
</evidence>
<comment type="caution">
    <text evidence="1">The sequence shown here is derived from an EMBL/GenBank/DDBJ whole genome shotgun (WGS) entry which is preliminary data.</text>
</comment>
<accession>A0A151B675</accession>
<dbReference type="AlphaFoldDB" id="A0A151B675"/>
<protein>
    <submittedName>
        <fullName evidence="1">Uncharacterized protein</fullName>
    </submittedName>
</protein>
<reference evidence="1 2" key="1">
    <citation type="submission" date="2016-02" db="EMBL/GenBank/DDBJ databases">
        <title>Genome sequence of Clostridium tepidiprofundi DSM 19306.</title>
        <authorList>
            <person name="Poehlein A."/>
            <person name="Daniel R."/>
        </authorList>
    </citation>
    <scope>NUCLEOTIDE SEQUENCE [LARGE SCALE GENOMIC DNA]</scope>
    <source>
        <strain evidence="1 2">DSM 19306</strain>
    </source>
</reference>
<sequence length="57" mass="6730">MKNKKEDNFKKAYIELLTKLQTAVNNINASDYSKKSLGRFKEKVEKIVYEANEYIKN</sequence>
<gene>
    <name evidence="1" type="ORF">CLTEP_06170</name>
</gene>
<evidence type="ECO:0000313" key="2">
    <source>
        <dbReference type="Proteomes" id="UP000075531"/>
    </source>
</evidence>
<dbReference type="RefSeq" id="WP_161938343.1">
    <property type="nucleotide sequence ID" value="NZ_LTBA01000003.1"/>
</dbReference>
<dbReference type="PATRIC" id="fig|1121338.3.peg.624"/>
<organism evidence="1 2">
    <name type="scientific">Clostridium tepidiprofundi DSM 19306</name>
    <dbReference type="NCBI Taxonomy" id="1121338"/>
    <lineage>
        <taxon>Bacteria</taxon>
        <taxon>Bacillati</taxon>
        <taxon>Bacillota</taxon>
        <taxon>Clostridia</taxon>
        <taxon>Eubacteriales</taxon>
        <taxon>Clostridiaceae</taxon>
        <taxon>Clostridium</taxon>
    </lineage>
</organism>
<keyword evidence="2" id="KW-1185">Reference proteome</keyword>
<dbReference type="Proteomes" id="UP000075531">
    <property type="component" value="Unassembled WGS sequence"/>
</dbReference>
<name>A0A151B675_9CLOT</name>